<dbReference type="Gene3D" id="3.40.50.300">
    <property type="entry name" value="P-loop containing nucleotide triphosphate hydrolases"/>
    <property type="match status" value="1"/>
</dbReference>
<dbReference type="OrthoDB" id="545683at2759"/>
<evidence type="ECO:0000313" key="3">
    <source>
        <dbReference type="EMBL" id="GMH69048.1"/>
    </source>
</evidence>
<evidence type="ECO:0000259" key="2">
    <source>
        <dbReference type="PROSITE" id="PS50908"/>
    </source>
</evidence>
<dbReference type="EMBL" id="BRXY01000129">
    <property type="protein sequence ID" value="GMH69048.1"/>
    <property type="molecule type" value="Genomic_DNA"/>
</dbReference>
<dbReference type="Pfam" id="PF01926">
    <property type="entry name" value="MMR_HSR1"/>
    <property type="match status" value="1"/>
</dbReference>
<dbReference type="PANTHER" id="PTHR23305">
    <property type="entry name" value="OBG GTPASE FAMILY"/>
    <property type="match status" value="1"/>
</dbReference>
<dbReference type="GO" id="GO:0016887">
    <property type="term" value="F:ATP hydrolysis activity"/>
    <property type="evidence" value="ECO:0007669"/>
    <property type="project" value="TreeGrafter"/>
</dbReference>
<dbReference type="Proteomes" id="UP001165085">
    <property type="component" value="Unassembled WGS sequence"/>
</dbReference>
<dbReference type="SMART" id="SM00591">
    <property type="entry name" value="RWD"/>
    <property type="match status" value="1"/>
</dbReference>
<organism evidence="3 4">
    <name type="scientific">Triparma strigata</name>
    <dbReference type="NCBI Taxonomy" id="1606541"/>
    <lineage>
        <taxon>Eukaryota</taxon>
        <taxon>Sar</taxon>
        <taxon>Stramenopiles</taxon>
        <taxon>Ochrophyta</taxon>
        <taxon>Bolidophyceae</taxon>
        <taxon>Parmales</taxon>
        <taxon>Triparmaceae</taxon>
        <taxon>Triparma</taxon>
    </lineage>
</organism>
<dbReference type="PRINTS" id="PR00326">
    <property type="entry name" value="GTP1OBG"/>
</dbReference>
<dbReference type="InterPro" id="IPR027417">
    <property type="entry name" value="P-loop_NTPase"/>
</dbReference>
<reference evidence="4" key="1">
    <citation type="journal article" date="2023" name="Commun. Biol.">
        <title>Genome analysis of Parmales, the sister group of diatoms, reveals the evolutionary specialization of diatoms from phago-mixotrophs to photoautotrophs.</title>
        <authorList>
            <person name="Ban H."/>
            <person name="Sato S."/>
            <person name="Yoshikawa S."/>
            <person name="Yamada K."/>
            <person name="Nakamura Y."/>
            <person name="Ichinomiya M."/>
            <person name="Sato N."/>
            <person name="Blanc-Mathieu R."/>
            <person name="Endo H."/>
            <person name="Kuwata A."/>
            <person name="Ogata H."/>
        </authorList>
    </citation>
    <scope>NUCLEOTIDE SEQUENCE [LARGE SCALE GENOMIC DNA]</scope>
    <source>
        <strain evidence="4">NIES 3701</strain>
    </source>
</reference>
<dbReference type="GO" id="GO:0005525">
    <property type="term" value="F:GTP binding"/>
    <property type="evidence" value="ECO:0007669"/>
    <property type="project" value="InterPro"/>
</dbReference>
<dbReference type="Gene3D" id="3.10.110.10">
    <property type="entry name" value="Ubiquitin Conjugating Enzyme"/>
    <property type="match status" value="1"/>
</dbReference>
<feature type="domain" description="RWD" evidence="2">
    <location>
        <begin position="214"/>
        <end position="320"/>
    </location>
</feature>
<dbReference type="Gene3D" id="1.10.8.470">
    <property type="match status" value="1"/>
</dbReference>
<dbReference type="PANTHER" id="PTHR23305:SF1">
    <property type="entry name" value="OBG-TYPE G DOMAIN-CONTAINING PROTEIN"/>
    <property type="match status" value="1"/>
</dbReference>
<keyword evidence="4" id="KW-1185">Reference proteome</keyword>
<dbReference type="CDD" id="cd23823">
    <property type="entry name" value="RWD_GCN2"/>
    <property type="match status" value="1"/>
</dbReference>
<dbReference type="AlphaFoldDB" id="A0A9W7E887"/>
<dbReference type="SUPFAM" id="SSF52540">
    <property type="entry name" value="P-loop containing nucleoside triphosphate hydrolases"/>
    <property type="match status" value="1"/>
</dbReference>
<dbReference type="GO" id="GO:0005737">
    <property type="term" value="C:cytoplasm"/>
    <property type="evidence" value="ECO:0007669"/>
    <property type="project" value="TreeGrafter"/>
</dbReference>
<dbReference type="Pfam" id="PF05773">
    <property type="entry name" value="RWD"/>
    <property type="match status" value="1"/>
</dbReference>
<dbReference type="Pfam" id="PF03959">
    <property type="entry name" value="FSH1"/>
    <property type="match status" value="1"/>
</dbReference>
<dbReference type="SUPFAM" id="SSF53474">
    <property type="entry name" value="alpha/beta-Hydrolases"/>
    <property type="match status" value="1"/>
</dbReference>
<dbReference type="SUPFAM" id="SSF54495">
    <property type="entry name" value="UBC-like"/>
    <property type="match status" value="1"/>
</dbReference>
<proteinExistence type="predicted"/>
<accession>A0A9W7E887</accession>
<dbReference type="Gene3D" id="3.40.50.1820">
    <property type="entry name" value="alpha/beta hydrolase"/>
    <property type="match status" value="1"/>
</dbReference>
<feature type="region of interest" description="Disordered" evidence="1">
    <location>
        <begin position="785"/>
        <end position="817"/>
    </location>
</feature>
<sequence length="817" mass="89676">MPKILLLHGNQQTHDVFYNRIKPLTKKLKKLGYTFSASSNATNGPIIHPLKEGDDTETFGWFNRSLEQLPNVLRNLANDFEEHKYEGIIAFSQGSLLAHYLAHDPRFHPYLKWMVLASAPCPSANAPSTPKLSPNALPPNLPSLHVIGSSDAVVPPSSSNTLSKSYSSPAYHNHPGGHHIPMRSSDLQVYLSFVSSLSSPPSSSKGDFWEEQNDELSVLSEIYQDDYALTSPPDSSPITLKIRLFDYSSTPIYLNITFPPTYPETSSPQISLSHTLSLLDFSVSQERLILKVCRSTARCNSGSCCVMQIIETAREWYSDGGFDNSVISSSDEEISEESEEEKELKLKNAEDEGLIISSKHIYTPSLHPLKGGSKKLIIGLIGKPSSGKSTFFNACTSFSRQEGGSEGAKMGDIPFTTITPNSGLSYISLTDFNFKCGSEYGTCKNGGRLIPVYVKDVAGLVPGAWKGRGKGNKFLDDLCEAEVLVLVDDCSGKSDVEGNINEERVGEGLGDVGWIRREMVMWLEGNVWAKFEGVRRLGRERLERLFTGYRQQNSMIERVLDALEAEGHNVDDFVKWTRVDVRRLVSCFLGFRFPTVLACNKIDKADEGVLEGILERLPAHGIREGVGVCALSECEIVRKAIDGKDTSDLEITENVWKTLSKAVSLSSTVFVYPVIDLNTCMSLPSMVKNVEGGGGSTSATAISENHKKSLAARGGRPPEAGMLQICVCMKEGSTVSDVYDHLKNIKAISGMFVRAEGMSNVGDKSRQLKKEELVNSSNRIMRIMTNKNRAHDSGEDRGGGVATKSSGTSKNASKYFR</sequence>
<gene>
    <name evidence="3" type="ORF">TrST_g3215</name>
</gene>
<evidence type="ECO:0000313" key="4">
    <source>
        <dbReference type="Proteomes" id="UP001165085"/>
    </source>
</evidence>
<dbReference type="InterPro" id="IPR005645">
    <property type="entry name" value="FSH-like_dom"/>
</dbReference>
<name>A0A9W7E887_9STRA</name>
<protein>
    <recommendedName>
        <fullName evidence="2">RWD domain-containing protein</fullName>
    </recommendedName>
</protein>
<dbReference type="InterPro" id="IPR006575">
    <property type="entry name" value="RWD_dom"/>
</dbReference>
<dbReference type="PROSITE" id="PS50908">
    <property type="entry name" value="RWD"/>
    <property type="match status" value="1"/>
</dbReference>
<dbReference type="InterPro" id="IPR016135">
    <property type="entry name" value="UBQ-conjugating_enzyme/RWD"/>
</dbReference>
<comment type="caution">
    <text evidence="3">The sequence shown here is derived from an EMBL/GenBank/DDBJ whole genome shotgun (WGS) entry which is preliminary data.</text>
</comment>
<feature type="compositionally biased region" description="Polar residues" evidence="1">
    <location>
        <begin position="803"/>
        <end position="817"/>
    </location>
</feature>
<dbReference type="InterPro" id="IPR029058">
    <property type="entry name" value="AB_hydrolase_fold"/>
</dbReference>
<feature type="compositionally biased region" description="Basic and acidic residues" evidence="1">
    <location>
        <begin position="789"/>
        <end position="798"/>
    </location>
</feature>
<dbReference type="InterPro" id="IPR006073">
    <property type="entry name" value="GTP-bd"/>
</dbReference>
<evidence type="ECO:0000256" key="1">
    <source>
        <dbReference type="SAM" id="MobiDB-lite"/>
    </source>
</evidence>